<dbReference type="GeneID" id="87864642"/>
<organism evidence="2 3">
    <name type="scientific">Neurospora tetraspora</name>
    <dbReference type="NCBI Taxonomy" id="94610"/>
    <lineage>
        <taxon>Eukaryota</taxon>
        <taxon>Fungi</taxon>
        <taxon>Dikarya</taxon>
        <taxon>Ascomycota</taxon>
        <taxon>Pezizomycotina</taxon>
        <taxon>Sordariomycetes</taxon>
        <taxon>Sordariomycetidae</taxon>
        <taxon>Sordariales</taxon>
        <taxon>Sordariaceae</taxon>
        <taxon>Neurospora</taxon>
    </lineage>
</organism>
<evidence type="ECO:0000313" key="2">
    <source>
        <dbReference type="EMBL" id="KAK3338319.1"/>
    </source>
</evidence>
<keyword evidence="1" id="KW-1133">Transmembrane helix</keyword>
<dbReference type="AlphaFoldDB" id="A0AAE0J7H8"/>
<accession>A0AAE0J7H8</accession>
<sequence length="179" mass="20030">MSRAVNSVSLVFSCIRILLAITSLVVVTIAKNSLPSFGLFHACRCGIVCAIPASWTGPTYHQRDTTNGYKVFVDWETIENISAVALSRRYSLHSTHSAQYPASAKWLWKEPTEPIYRILFTTTSTYLYLQLPAVCHTRASPTWRVGYLDITTKAPQHGQHHDSLHRLVNELALPPFSGT</sequence>
<evidence type="ECO:0000256" key="1">
    <source>
        <dbReference type="SAM" id="Phobius"/>
    </source>
</evidence>
<gene>
    <name evidence="2" type="ORF">B0H65DRAFT_478513</name>
</gene>
<feature type="transmembrane region" description="Helical" evidence="1">
    <location>
        <begin position="7"/>
        <end position="30"/>
    </location>
</feature>
<keyword evidence="1" id="KW-0472">Membrane</keyword>
<proteinExistence type="predicted"/>
<reference evidence="2" key="1">
    <citation type="journal article" date="2023" name="Mol. Phylogenet. Evol.">
        <title>Genome-scale phylogeny and comparative genomics of the fungal order Sordariales.</title>
        <authorList>
            <person name="Hensen N."/>
            <person name="Bonometti L."/>
            <person name="Westerberg I."/>
            <person name="Brannstrom I.O."/>
            <person name="Guillou S."/>
            <person name="Cros-Aarteil S."/>
            <person name="Calhoun S."/>
            <person name="Haridas S."/>
            <person name="Kuo A."/>
            <person name="Mondo S."/>
            <person name="Pangilinan J."/>
            <person name="Riley R."/>
            <person name="LaButti K."/>
            <person name="Andreopoulos B."/>
            <person name="Lipzen A."/>
            <person name="Chen C."/>
            <person name="Yan M."/>
            <person name="Daum C."/>
            <person name="Ng V."/>
            <person name="Clum A."/>
            <person name="Steindorff A."/>
            <person name="Ohm R.A."/>
            <person name="Martin F."/>
            <person name="Silar P."/>
            <person name="Natvig D.O."/>
            <person name="Lalanne C."/>
            <person name="Gautier V."/>
            <person name="Ament-Velasquez S.L."/>
            <person name="Kruys A."/>
            <person name="Hutchinson M.I."/>
            <person name="Powell A.J."/>
            <person name="Barry K."/>
            <person name="Miller A.N."/>
            <person name="Grigoriev I.V."/>
            <person name="Debuchy R."/>
            <person name="Gladieux P."/>
            <person name="Hiltunen Thoren M."/>
            <person name="Johannesson H."/>
        </authorList>
    </citation>
    <scope>NUCLEOTIDE SEQUENCE</scope>
    <source>
        <strain evidence="2">CBS 560.94</strain>
    </source>
</reference>
<evidence type="ECO:0000313" key="3">
    <source>
        <dbReference type="Proteomes" id="UP001278500"/>
    </source>
</evidence>
<dbReference type="RefSeq" id="XP_062677770.1">
    <property type="nucleotide sequence ID" value="XM_062827488.1"/>
</dbReference>
<protein>
    <submittedName>
        <fullName evidence="2">Uncharacterized protein</fullName>
    </submittedName>
</protein>
<reference evidence="2" key="2">
    <citation type="submission" date="2023-06" db="EMBL/GenBank/DDBJ databases">
        <authorList>
            <consortium name="Lawrence Berkeley National Laboratory"/>
            <person name="Haridas S."/>
            <person name="Hensen N."/>
            <person name="Bonometti L."/>
            <person name="Westerberg I."/>
            <person name="Brannstrom I.O."/>
            <person name="Guillou S."/>
            <person name="Cros-Aarteil S."/>
            <person name="Calhoun S."/>
            <person name="Kuo A."/>
            <person name="Mondo S."/>
            <person name="Pangilinan J."/>
            <person name="Riley R."/>
            <person name="Labutti K."/>
            <person name="Andreopoulos B."/>
            <person name="Lipzen A."/>
            <person name="Chen C."/>
            <person name="Yanf M."/>
            <person name="Daum C."/>
            <person name="Ng V."/>
            <person name="Clum A."/>
            <person name="Steindorff A."/>
            <person name="Ohm R."/>
            <person name="Martin F."/>
            <person name="Silar P."/>
            <person name="Natvig D."/>
            <person name="Lalanne C."/>
            <person name="Gautier V."/>
            <person name="Ament-Velasquez S.L."/>
            <person name="Kruys A."/>
            <person name="Hutchinson M.I."/>
            <person name="Powell A.J."/>
            <person name="Barry K."/>
            <person name="Miller A.N."/>
            <person name="Grigoriev I.V."/>
            <person name="Debuchy R."/>
            <person name="Gladieux P."/>
            <person name="Thoren M.H."/>
            <person name="Johannesson H."/>
        </authorList>
    </citation>
    <scope>NUCLEOTIDE SEQUENCE</scope>
    <source>
        <strain evidence="2">CBS 560.94</strain>
    </source>
</reference>
<comment type="caution">
    <text evidence="2">The sequence shown here is derived from an EMBL/GenBank/DDBJ whole genome shotgun (WGS) entry which is preliminary data.</text>
</comment>
<keyword evidence="3" id="KW-1185">Reference proteome</keyword>
<name>A0AAE0J7H8_9PEZI</name>
<dbReference type="Proteomes" id="UP001278500">
    <property type="component" value="Unassembled WGS sequence"/>
</dbReference>
<dbReference type="EMBL" id="JAUEPP010000008">
    <property type="protein sequence ID" value="KAK3338319.1"/>
    <property type="molecule type" value="Genomic_DNA"/>
</dbReference>
<keyword evidence="1" id="KW-0812">Transmembrane</keyword>